<name>A0ABV0N794_9TELE</name>
<dbReference type="EMBL" id="JAHRIO010030046">
    <property type="protein sequence ID" value="MEQ2167221.1"/>
    <property type="molecule type" value="Genomic_DNA"/>
</dbReference>
<sequence>MSRENSAFISLLEMHNTYLQYLSSIRSHPVEFGSITMDMEAWTRSSRDTHLSHVILGDNGDKELVEGWGSIIFHE</sequence>
<reference evidence="1 2" key="1">
    <citation type="submission" date="2021-06" db="EMBL/GenBank/DDBJ databases">
        <authorList>
            <person name="Palmer J.M."/>
        </authorList>
    </citation>
    <scope>NUCLEOTIDE SEQUENCE [LARGE SCALE GENOMIC DNA]</scope>
    <source>
        <strain evidence="1 2">GA_2019</strain>
        <tissue evidence="1">Muscle</tissue>
    </source>
</reference>
<accession>A0ABV0N794</accession>
<comment type="caution">
    <text evidence="1">The sequence shown here is derived from an EMBL/GenBank/DDBJ whole genome shotgun (WGS) entry which is preliminary data.</text>
</comment>
<proteinExistence type="predicted"/>
<organism evidence="1 2">
    <name type="scientific">Goodea atripinnis</name>
    <dbReference type="NCBI Taxonomy" id="208336"/>
    <lineage>
        <taxon>Eukaryota</taxon>
        <taxon>Metazoa</taxon>
        <taxon>Chordata</taxon>
        <taxon>Craniata</taxon>
        <taxon>Vertebrata</taxon>
        <taxon>Euteleostomi</taxon>
        <taxon>Actinopterygii</taxon>
        <taxon>Neopterygii</taxon>
        <taxon>Teleostei</taxon>
        <taxon>Neoteleostei</taxon>
        <taxon>Acanthomorphata</taxon>
        <taxon>Ovalentaria</taxon>
        <taxon>Atherinomorphae</taxon>
        <taxon>Cyprinodontiformes</taxon>
        <taxon>Goodeidae</taxon>
        <taxon>Goodea</taxon>
    </lineage>
</organism>
<keyword evidence="2" id="KW-1185">Reference proteome</keyword>
<gene>
    <name evidence="1" type="ORF">GOODEAATRI_001864</name>
</gene>
<dbReference type="Proteomes" id="UP001476798">
    <property type="component" value="Unassembled WGS sequence"/>
</dbReference>
<evidence type="ECO:0000313" key="1">
    <source>
        <dbReference type="EMBL" id="MEQ2167221.1"/>
    </source>
</evidence>
<evidence type="ECO:0000313" key="2">
    <source>
        <dbReference type="Proteomes" id="UP001476798"/>
    </source>
</evidence>
<protein>
    <submittedName>
        <fullName evidence="1">Uncharacterized protein</fullName>
    </submittedName>
</protein>